<accession>A0A814I5R1</accession>
<proteinExistence type="predicted"/>
<sequence length="137" mass="16150">MNRTHKKNYSSSFNKFVAHLQRTFSSKNTKSSTVIIQQQQQQPPRSYLSTFTNRFQLSDILYNPSRSIEYLSEIKDQDDYSYSFSCYNSINTHQEDEFNLSQMNISMNNNYDHCSRQKLIKLPIRLHSTAIDDISNC</sequence>
<evidence type="ECO:0000313" key="2">
    <source>
        <dbReference type="EMBL" id="CAF1016663.1"/>
    </source>
</evidence>
<keyword evidence="6" id="KW-1185">Reference proteome</keyword>
<dbReference type="Proteomes" id="UP000663864">
    <property type="component" value="Unassembled WGS sequence"/>
</dbReference>
<organism evidence="3 6">
    <name type="scientific">Rotaria sordida</name>
    <dbReference type="NCBI Taxonomy" id="392033"/>
    <lineage>
        <taxon>Eukaryota</taxon>
        <taxon>Metazoa</taxon>
        <taxon>Spiralia</taxon>
        <taxon>Gnathifera</taxon>
        <taxon>Rotifera</taxon>
        <taxon>Eurotatoria</taxon>
        <taxon>Bdelloidea</taxon>
        <taxon>Philodinida</taxon>
        <taxon>Philodinidae</taxon>
        <taxon>Rotaria</taxon>
    </lineage>
</organism>
<evidence type="ECO:0000313" key="4">
    <source>
        <dbReference type="EMBL" id="CAF1074130.1"/>
    </source>
</evidence>
<evidence type="ECO:0000313" key="3">
    <source>
        <dbReference type="EMBL" id="CAF1019332.1"/>
    </source>
</evidence>
<name>A0A814I5R1_9BILA</name>
<reference evidence="3" key="1">
    <citation type="submission" date="2021-02" db="EMBL/GenBank/DDBJ databases">
        <authorList>
            <person name="Nowell W R."/>
        </authorList>
    </citation>
    <scope>NUCLEOTIDE SEQUENCE</scope>
</reference>
<comment type="caution">
    <text evidence="3">The sequence shown here is derived from an EMBL/GenBank/DDBJ whole genome shotgun (WGS) entry which is preliminary data.</text>
</comment>
<evidence type="ECO:0000313" key="5">
    <source>
        <dbReference type="EMBL" id="CAF3898438.1"/>
    </source>
</evidence>
<dbReference type="EMBL" id="CAJNOH010000241">
    <property type="protein sequence ID" value="CAF0962658.1"/>
    <property type="molecule type" value="Genomic_DNA"/>
</dbReference>
<dbReference type="Proteomes" id="UP000663836">
    <property type="component" value="Unassembled WGS sequence"/>
</dbReference>
<dbReference type="Proteomes" id="UP000663854">
    <property type="component" value="Unassembled WGS sequence"/>
</dbReference>
<dbReference type="EMBL" id="CAJNOL010000341">
    <property type="protein sequence ID" value="CAF1016663.1"/>
    <property type="molecule type" value="Genomic_DNA"/>
</dbReference>
<dbReference type="EMBL" id="CAJNOL010000346">
    <property type="protein sequence ID" value="CAF1019332.1"/>
    <property type="molecule type" value="Genomic_DNA"/>
</dbReference>
<dbReference type="Proteomes" id="UP000663870">
    <property type="component" value="Unassembled WGS sequence"/>
</dbReference>
<evidence type="ECO:0000313" key="1">
    <source>
        <dbReference type="EMBL" id="CAF0962658.1"/>
    </source>
</evidence>
<protein>
    <submittedName>
        <fullName evidence="3">Uncharacterized protein</fullName>
    </submittedName>
</protein>
<gene>
    <name evidence="5" type="ORF">JBS370_LOCUS20744</name>
    <name evidence="2" type="ORF">JXQ802_LOCUS14939</name>
    <name evidence="3" type="ORF">JXQ802_LOCUS15081</name>
    <name evidence="1" type="ORF">PYM288_LOCUS12709</name>
    <name evidence="4" type="ORF">ZHD862_LOCUS16233</name>
</gene>
<dbReference type="EMBL" id="CAJNOT010000759">
    <property type="protein sequence ID" value="CAF1074130.1"/>
    <property type="molecule type" value="Genomic_DNA"/>
</dbReference>
<dbReference type="EMBL" id="CAJOBD010002658">
    <property type="protein sequence ID" value="CAF3898438.1"/>
    <property type="molecule type" value="Genomic_DNA"/>
</dbReference>
<evidence type="ECO:0000313" key="6">
    <source>
        <dbReference type="Proteomes" id="UP000663870"/>
    </source>
</evidence>
<dbReference type="AlphaFoldDB" id="A0A814I5R1"/>